<organism evidence="2 3">
    <name type="scientific">Phialocephala subalpina</name>
    <dbReference type="NCBI Taxonomy" id="576137"/>
    <lineage>
        <taxon>Eukaryota</taxon>
        <taxon>Fungi</taxon>
        <taxon>Dikarya</taxon>
        <taxon>Ascomycota</taxon>
        <taxon>Pezizomycotina</taxon>
        <taxon>Leotiomycetes</taxon>
        <taxon>Helotiales</taxon>
        <taxon>Mollisiaceae</taxon>
        <taxon>Phialocephala</taxon>
        <taxon>Phialocephala fortinii species complex</taxon>
    </lineage>
</organism>
<evidence type="ECO:0000256" key="1">
    <source>
        <dbReference type="SAM" id="MobiDB-lite"/>
    </source>
</evidence>
<protein>
    <submittedName>
        <fullName evidence="2">Uncharacterized protein</fullName>
    </submittedName>
</protein>
<proteinExistence type="predicted"/>
<feature type="region of interest" description="Disordered" evidence="1">
    <location>
        <begin position="1"/>
        <end position="26"/>
    </location>
</feature>
<name>A0A1L7WSY5_9HELO</name>
<keyword evidence="3" id="KW-1185">Reference proteome</keyword>
<dbReference type="Proteomes" id="UP000184330">
    <property type="component" value="Unassembled WGS sequence"/>
</dbReference>
<evidence type="ECO:0000313" key="2">
    <source>
        <dbReference type="EMBL" id="CZR55877.1"/>
    </source>
</evidence>
<gene>
    <name evidence="2" type="ORF">PAC_05765</name>
</gene>
<sequence>MAIFSAPPQYSSLHRTTETTTTTTTTKNDNKEMEIQTLRKQQLQELSTKQERQAQKAKTEMFDTLNTTISTAIASSNALLPIPNSKEMGAKSWSKAELALAGLPQELYHQTLQTLRNLYLNQNLGGKEDEIAEALALRIFGGTLRTRSMQRWMKDTDGWWMEIFGWLFGDEIEDVKKAYAERREREEAEEEGWVVVGWRGEEARSDGEARVWRELEVIL</sequence>
<dbReference type="EMBL" id="FJOG01000007">
    <property type="protein sequence ID" value="CZR55877.1"/>
    <property type="molecule type" value="Genomic_DNA"/>
</dbReference>
<evidence type="ECO:0000313" key="3">
    <source>
        <dbReference type="Proteomes" id="UP000184330"/>
    </source>
</evidence>
<reference evidence="2 3" key="1">
    <citation type="submission" date="2016-03" db="EMBL/GenBank/DDBJ databases">
        <authorList>
            <person name="Ploux O."/>
        </authorList>
    </citation>
    <scope>NUCLEOTIDE SEQUENCE [LARGE SCALE GENOMIC DNA]</scope>
    <source>
        <strain evidence="2 3">UAMH 11012</strain>
    </source>
</reference>
<dbReference type="AlphaFoldDB" id="A0A1L7WSY5"/>
<accession>A0A1L7WSY5</accession>
<dbReference type="OrthoDB" id="10446790at2759"/>